<proteinExistence type="predicted"/>
<name>A0ABZ3J904_SPOA4</name>
<sequence length="175" mass="20706">MHKRDPIMKQVQKYLYSIKRSEIKILNLERAIQDLDTRRESPPVWMHDPDTISVTGGQEGSKQESWVEFLEAYPGRRSYLTDCLEQEQKRVEQFYQTLDQLSAEGNWGPLAANIIRHKYIQRITPDTAIYTMFLFCTKESFYRTHKKALKFFYDVLPDVFQNDTFVTLNLSKNVV</sequence>
<keyword evidence="2" id="KW-1185">Reference proteome</keyword>
<evidence type="ECO:0000313" key="1">
    <source>
        <dbReference type="EMBL" id="XFO74640.1"/>
    </source>
</evidence>
<organism evidence="1 2">
    <name type="scientific">Sporomusa acidovorans (strain ATCC 49682 / DSM 3132 / Mol)</name>
    <dbReference type="NCBI Taxonomy" id="1123286"/>
    <lineage>
        <taxon>Bacteria</taxon>
        <taxon>Bacillati</taxon>
        <taxon>Bacillota</taxon>
        <taxon>Negativicutes</taxon>
        <taxon>Selenomonadales</taxon>
        <taxon>Sporomusaceae</taxon>
        <taxon>Sporomusa</taxon>
    </lineage>
</organism>
<gene>
    <name evidence="1" type="ORF">SPACI_047500</name>
</gene>
<accession>A0ABZ3J904</accession>
<dbReference type="EMBL" id="CP155571">
    <property type="protein sequence ID" value="XFO74640.1"/>
    <property type="molecule type" value="Genomic_DNA"/>
</dbReference>
<dbReference type="Proteomes" id="UP000216052">
    <property type="component" value="Chromosome"/>
</dbReference>
<protein>
    <submittedName>
        <fullName evidence="1">Uncharacterized protein</fullName>
    </submittedName>
</protein>
<dbReference type="RefSeq" id="WP_093793263.1">
    <property type="nucleotide sequence ID" value="NZ_CP155571.1"/>
</dbReference>
<reference evidence="1" key="1">
    <citation type="submission" date="2024-05" db="EMBL/GenBank/DDBJ databases">
        <title>Isolation and characterization of Sporomusa carbonis sp. nov., a carboxydotrophic hydrogenogen in the genus of Sporomusa isolated from a charcoal burning pile.</title>
        <authorList>
            <person name="Boeer T."/>
            <person name="Rosenbaum F."/>
            <person name="Eysell L."/>
            <person name="Mueller V."/>
            <person name="Daniel R."/>
            <person name="Poehlein A."/>
        </authorList>
    </citation>
    <scope>NUCLEOTIDE SEQUENCE [LARGE SCALE GENOMIC DNA]</scope>
    <source>
        <strain evidence="1">DSM 3132</strain>
    </source>
</reference>
<evidence type="ECO:0000313" key="2">
    <source>
        <dbReference type="Proteomes" id="UP000216052"/>
    </source>
</evidence>